<dbReference type="InterPro" id="IPR006059">
    <property type="entry name" value="SBP"/>
</dbReference>
<evidence type="ECO:0000313" key="7">
    <source>
        <dbReference type="EMBL" id="MBZ2197441.1"/>
    </source>
</evidence>
<comment type="caution">
    <text evidence="7">The sequence shown here is derived from an EMBL/GenBank/DDBJ whole genome shotgun (WGS) entry which is preliminary data.</text>
</comment>
<dbReference type="Pfam" id="PF01547">
    <property type="entry name" value="SBP_bac_1"/>
    <property type="match status" value="1"/>
</dbReference>
<evidence type="ECO:0000256" key="4">
    <source>
        <dbReference type="ARBA" id="ARBA00023139"/>
    </source>
</evidence>
<sequence>MTPRKRLRAPLAILTVTGLALTAACTSGGADDGGGEDGGDGDDALSSLSIMAPYFAAVPPEEDDLIDQALSELTGVDLSVQWVPNTAYGERTNVVLAGDDIPDVMVIQGKTQAFVQTAEAGGFWDLTDYLRSGDYPNLVSENPDVEEASGVNGRVFGIYRARDVIRHCIILRADWLANLGLEQPQTTDELFEVARAFTEDDPDGNGQDDTYGFINPAWPGSIGSNSPYDALELWHGAGNLWTDEGGELVPSFTTDEWMEAVLYERDLVQNGYTNPDYATMDPATWNEPFVNGQGGIIIDVQSRAPQLVDLFREQDPENFESYVALVGQPEGPNGTFAMPTSGYSGFLAIPRSSVETEEQLEQVLTVLNDLTSTEAQILLNNGIEGDNFTVVDDYAEFNPDRQDFTDQVTGAWAQLGMNVAGYNAYSTRPETPFDEGLAQLRLDLQAEDLENAVFNPGASLVSDTYMSSGTQLDTLISDARIQFIAGQIDEAGLQDVIDRWHSQGGDQVIAEMNELYSELG</sequence>
<dbReference type="InterPro" id="IPR050490">
    <property type="entry name" value="Bact_solute-bd_prot1"/>
</dbReference>
<dbReference type="SUPFAM" id="SSF53850">
    <property type="entry name" value="Periplasmic binding protein-like II"/>
    <property type="match status" value="1"/>
</dbReference>
<dbReference type="CDD" id="cd13580">
    <property type="entry name" value="PBP2_AlgQ_like_1"/>
    <property type="match status" value="1"/>
</dbReference>
<dbReference type="Gene3D" id="3.40.190.10">
    <property type="entry name" value="Periplasmic binding protein-like II"/>
    <property type="match status" value="2"/>
</dbReference>
<name>A0ABS7SDV0_9MICO</name>
<evidence type="ECO:0000313" key="8">
    <source>
        <dbReference type="Proteomes" id="UP000826651"/>
    </source>
</evidence>
<keyword evidence="4" id="KW-0564">Palmitate</keyword>
<keyword evidence="1" id="KW-1003">Cell membrane</keyword>
<evidence type="ECO:0000256" key="2">
    <source>
        <dbReference type="ARBA" id="ARBA00022729"/>
    </source>
</evidence>
<evidence type="ECO:0000256" key="1">
    <source>
        <dbReference type="ARBA" id="ARBA00022475"/>
    </source>
</evidence>
<protein>
    <submittedName>
        <fullName evidence="7">Extracellular solute-binding protein</fullName>
    </submittedName>
</protein>
<keyword evidence="8" id="KW-1185">Reference proteome</keyword>
<keyword evidence="3" id="KW-0472">Membrane</keyword>
<organism evidence="7 8">
    <name type="scientific">Occultella gossypii</name>
    <dbReference type="NCBI Taxonomy" id="2800820"/>
    <lineage>
        <taxon>Bacteria</taxon>
        <taxon>Bacillati</taxon>
        <taxon>Actinomycetota</taxon>
        <taxon>Actinomycetes</taxon>
        <taxon>Micrococcales</taxon>
        <taxon>Ruaniaceae</taxon>
        <taxon>Occultella</taxon>
    </lineage>
</organism>
<keyword evidence="2 6" id="KW-0732">Signal</keyword>
<dbReference type="EMBL" id="JAGSHT010000013">
    <property type="protein sequence ID" value="MBZ2197441.1"/>
    <property type="molecule type" value="Genomic_DNA"/>
</dbReference>
<feature type="signal peptide" evidence="6">
    <location>
        <begin position="1"/>
        <end position="22"/>
    </location>
</feature>
<dbReference type="PANTHER" id="PTHR43649">
    <property type="entry name" value="ARABINOSE-BINDING PROTEIN-RELATED"/>
    <property type="match status" value="1"/>
</dbReference>
<dbReference type="PANTHER" id="PTHR43649:SF33">
    <property type="entry name" value="POLYGALACTURONAN_RHAMNOGALACTURONAN-BINDING PROTEIN YTCQ"/>
    <property type="match status" value="1"/>
</dbReference>
<dbReference type="Proteomes" id="UP000826651">
    <property type="component" value="Unassembled WGS sequence"/>
</dbReference>
<dbReference type="RefSeq" id="WP_223407228.1">
    <property type="nucleotide sequence ID" value="NZ_JAGSHT010000013.1"/>
</dbReference>
<keyword evidence="5" id="KW-0449">Lipoprotein</keyword>
<evidence type="ECO:0000256" key="5">
    <source>
        <dbReference type="ARBA" id="ARBA00023288"/>
    </source>
</evidence>
<reference evidence="7 8" key="1">
    <citation type="submission" date="2021-04" db="EMBL/GenBank/DDBJ databases">
        <title>Ruania sp. nov., isolated from sandy soil of mangrove forest.</title>
        <authorList>
            <person name="Ge X."/>
            <person name="Huang R."/>
            <person name="Liu W."/>
        </authorList>
    </citation>
    <scope>NUCLEOTIDE SEQUENCE [LARGE SCALE GENOMIC DNA]</scope>
    <source>
        <strain evidence="7 8">N2-46</strain>
    </source>
</reference>
<feature type="chain" id="PRO_5046428129" evidence="6">
    <location>
        <begin position="23"/>
        <end position="520"/>
    </location>
</feature>
<dbReference type="PROSITE" id="PS51257">
    <property type="entry name" value="PROKAR_LIPOPROTEIN"/>
    <property type="match status" value="1"/>
</dbReference>
<evidence type="ECO:0000256" key="6">
    <source>
        <dbReference type="SAM" id="SignalP"/>
    </source>
</evidence>
<evidence type="ECO:0000256" key="3">
    <source>
        <dbReference type="ARBA" id="ARBA00023136"/>
    </source>
</evidence>
<gene>
    <name evidence="7" type="ORF">KCQ71_14860</name>
</gene>
<accession>A0ABS7SDV0</accession>
<proteinExistence type="predicted"/>